<dbReference type="Proteomes" id="UP000503222">
    <property type="component" value="Chromosome"/>
</dbReference>
<dbReference type="Pfam" id="PF06964">
    <property type="entry name" value="Alpha-L-AF_C"/>
    <property type="match status" value="1"/>
</dbReference>
<comment type="similarity">
    <text evidence="2">Belongs to the glycosyl hydrolase 51 family.</text>
</comment>
<dbReference type="SUPFAM" id="SSF51445">
    <property type="entry name" value="(Trans)glycosidases"/>
    <property type="match status" value="1"/>
</dbReference>
<dbReference type="SUPFAM" id="SSF51011">
    <property type="entry name" value="Glycosyl hydrolase domain"/>
    <property type="match status" value="1"/>
</dbReference>
<reference evidence="10 11" key="1">
    <citation type="submission" date="2020-03" db="EMBL/GenBank/DDBJ databases">
        <title>Sphingomonas sp. nov., isolated from fish.</title>
        <authorList>
            <person name="Hyun D.-W."/>
            <person name="Bae J.-W."/>
        </authorList>
    </citation>
    <scope>NUCLEOTIDE SEQUENCE [LARGE SCALE GENOMIC DNA]</scope>
    <source>
        <strain evidence="10 11">HDW15B</strain>
    </source>
</reference>
<dbReference type="KEGG" id="spii:G7077_09780"/>
<dbReference type="InterPro" id="IPR010720">
    <property type="entry name" value="Alpha-L-AF_C"/>
</dbReference>
<dbReference type="GO" id="GO:0000272">
    <property type="term" value="P:polysaccharide catabolic process"/>
    <property type="evidence" value="ECO:0007669"/>
    <property type="project" value="TreeGrafter"/>
</dbReference>
<sequence length="513" mass="56160">MKLTVKAALLAMVALTASPALAEIRASASVNSTGTGPVIRPEIYGQFAEHLGTGIDGGIWVGENSSIPNVRGYRRDVVDALKALKVPVVRWPGGCFADIYRWRDGIGPRAQRPVTLNMWWGNTEENNHFGTHEFFDFAELIGAKTYLNVNVGTGTAGEAREWLEYITSPSNSSMAKLRRANGRDKPWKVDYVGIGNEMWGCGANITASDFAPMARQYSTFLNEKGVTLIAGGASGDDYDWTEKVLAGKRGELDAISLHYYTLPTGNWDKKGPAVGFTEADWAATFARTRRLDTYIAEHDKRMDAVDPEQKLGLMVAEWGTWYDATPGTNTAFLQQENTLRDALIAATNFHIFHRHADRVHMANIAQMVNVLQAMILTNGPQMSLTPTYHAFMMYQPFQGATALPLEVSSPEFRAGADSVPAVDVTAARDKAGAVHVGLVNVDPDENATLELDLGAFRGRRIEGLVLTASKMDAQNRLGARPEVTPVRFNGASWSGGKLRVRMPAKSLVRLTLR</sequence>
<dbReference type="EMBL" id="CP049869">
    <property type="protein sequence ID" value="QIK79141.1"/>
    <property type="molecule type" value="Genomic_DNA"/>
</dbReference>
<evidence type="ECO:0000256" key="5">
    <source>
        <dbReference type="ARBA" id="ARBA00022801"/>
    </source>
</evidence>
<keyword evidence="11" id="KW-1185">Reference proteome</keyword>
<evidence type="ECO:0000313" key="11">
    <source>
        <dbReference type="Proteomes" id="UP000503222"/>
    </source>
</evidence>
<dbReference type="Pfam" id="PF22848">
    <property type="entry name" value="ASD1_dom"/>
    <property type="match status" value="1"/>
</dbReference>
<keyword evidence="7" id="KW-0326">Glycosidase</keyword>
<keyword evidence="8" id="KW-0732">Signal</keyword>
<evidence type="ECO:0000256" key="1">
    <source>
        <dbReference type="ARBA" id="ARBA00001462"/>
    </source>
</evidence>
<keyword evidence="5" id="KW-0378">Hydrolase</keyword>
<dbReference type="Gene3D" id="3.20.20.80">
    <property type="entry name" value="Glycosidases"/>
    <property type="match status" value="1"/>
</dbReference>
<dbReference type="InterPro" id="IPR055235">
    <property type="entry name" value="ASD1_cat"/>
</dbReference>
<evidence type="ECO:0000256" key="7">
    <source>
        <dbReference type="ARBA" id="ARBA00023295"/>
    </source>
</evidence>
<dbReference type="RefSeq" id="WP_166411532.1">
    <property type="nucleotide sequence ID" value="NZ_CP049869.1"/>
</dbReference>
<feature type="chain" id="PRO_5026200297" description="non-reducing end alpha-L-arabinofuranosidase" evidence="8">
    <location>
        <begin position="23"/>
        <end position="513"/>
    </location>
</feature>
<name>A0A6G7YQX7_9SPHN</name>
<gene>
    <name evidence="10" type="ORF">G7077_09780</name>
</gene>
<dbReference type="PANTHER" id="PTHR43576:SF2">
    <property type="entry name" value="INTRACELLULAR EXO-ALPHA-L-ARABINOFURANOSIDASE 2"/>
    <property type="match status" value="1"/>
</dbReference>
<dbReference type="InterPro" id="IPR017853">
    <property type="entry name" value="GH"/>
</dbReference>
<comment type="catalytic activity">
    <reaction evidence="1">
        <text>Hydrolysis of terminal non-reducing alpha-L-arabinofuranoside residues in alpha-L-arabinosides.</text>
        <dbReference type="EC" id="3.2.1.55"/>
    </reaction>
</comment>
<dbReference type="InterPro" id="IPR013780">
    <property type="entry name" value="Glyco_hydro_b"/>
</dbReference>
<evidence type="ECO:0000313" key="10">
    <source>
        <dbReference type="EMBL" id="QIK79141.1"/>
    </source>
</evidence>
<accession>A0A6G7YQX7</accession>
<evidence type="ECO:0000256" key="3">
    <source>
        <dbReference type="ARBA" id="ARBA00011165"/>
    </source>
</evidence>
<dbReference type="GO" id="GO:0046373">
    <property type="term" value="P:L-arabinose metabolic process"/>
    <property type="evidence" value="ECO:0007669"/>
    <property type="project" value="InterPro"/>
</dbReference>
<comment type="subunit">
    <text evidence="3">Homohexamer; trimer of dimers.</text>
</comment>
<evidence type="ECO:0000256" key="4">
    <source>
        <dbReference type="ARBA" id="ARBA00012670"/>
    </source>
</evidence>
<evidence type="ECO:0000256" key="6">
    <source>
        <dbReference type="ARBA" id="ARBA00023277"/>
    </source>
</evidence>
<dbReference type="Gene3D" id="2.60.40.1180">
    <property type="entry name" value="Golgi alpha-mannosidase II"/>
    <property type="match status" value="1"/>
</dbReference>
<dbReference type="EC" id="3.2.1.55" evidence="4"/>
<dbReference type="SMART" id="SM00813">
    <property type="entry name" value="Alpha-L-AF_C"/>
    <property type="match status" value="1"/>
</dbReference>
<dbReference type="PANTHER" id="PTHR43576">
    <property type="entry name" value="ALPHA-L-ARABINOFURANOSIDASE C-RELATED"/>
    <property type="match status" value="1"/>
</dbReference>
<feature type="domain" description="Alpha-L-arabinofuranosidase C-terminal" evidence="9">
    <location>
        <begin position="316"/>
        <end position="506"/>
    </location>
</feature>
<evidence type="ECO:0000256" key="8">
    <source>
        <dbReference type="SAM" id="SignalP"/>
    </source>
</evidence>
<proteinExistence type="inferred from homology"/>
<evidence type="ECO:0000259" key="9">
    <source>
        <dbReference type="SMART" id="SM00813"/>
    </source>
</evidence>
<feature type="signal peptide" evidence="8">
    <location>
        <begin position="1"/>
        <end position="22"/>
    </location>
</feature>
<dbReference type="AlphaFoldDB" id="A0A6G7YQX7"/>
<organism evidence="10 11">
    <name type="scientific">Sphingomonas piscis</name>
    <dbReference type="NCBI Taxonomy" id="2714943"/>
    <lineage>
        <taxon>Bacteria</taxon>
        <taxon>Pseudomonadati</taxon>
        <taxon>Pseudomonadota</taxon>
        <taxon>Alphaproteobacteria</taxon>
        <taxon>Sphingomonadales</taxon>
        <taxon>Sphingomonadaceae</taxon>
        <taxon>Sphingomonas</taxon>
    </lineage>
</organism>
<dbReference type="GO" id="GO:0046556">
    <property type="term" value="F:alpha-L-arabinofuranosidase activity"/>
    <property type="evidence" value="ECO:0007669"/>
    <property type="project" value="UniProtKB-EC"/>
</dbReference>
<evidence type="ECO:0000256" key="2">
    <source>
        <dbReference type="ARBA" id="ARBA00007186"/>
    </source>
</evidence>
<protein>
    <recommendedName>
        <fullName evidence="4">non-reducing end alpha-L-arabinofuranosidase</fullName>
        <ecNumber evidence="4">3.2.1.55</ecNumber>
    </recommendedName>
</protein>
<keyword evidence="6" id="KW-0119">Carbohydrate metabolism</keyword>